<gene>
    <name evidence="3" type="ORF">HHU12_17460</name>
</gene>
<evidence type="ECO:0000313" key="3">
    <source>
        <dbReference type="EMBL" id="NME69767.1"/>
    </source>
</evidence>
<dbReference type="GO" id="GO:0008236">
    <property type="term" value="F:serine-type peptidase activity"/>
    <property type="evidence" value="ECO:0007669"/>
    <property type="project" value="InterPro"/>
</dbReference>
<dbReference type="Gene3D" id="3.90.226.10">
    <property type="entry name" value="2-enoyl-CoA Hydratase, Chain A, domain 1"/>
    <property type="match status" value="1"/>
</dbReference>
<dbReference type="AlphaFoldDB" id="A0A7X9RW08"/>
<dbReference type="GO" id="GO:0004175">
    <property type="term" value="F:endopeptidase activity"/>
    <property type="evidence" value="ECO:0007669"/>
    <property type="project" value="TreeGrafter"/>
</dbReference>
<dbReference type="SUPFAM" id="SSF52096">
    <property type="entry name" value="ClpP/crotonase"/>
    <property type="match status" value="1"/>
</dbReference>
<dbReference type="PANTHER" id="PTHR32060">
    <property type="entry name" value="TAIL-SPECIFIC PROTEASE"/>
    <property type="match status" value="1"/>
</dbReference>
<proteinExistence type="predicted"/>
<evidence type="ECO:0000256" key="1">
    <source>
        <dbReference type="SAM" id="SignalP"/>
    </source>
</evidence>
<feature type="signal peptide" evidence="1">
    <location>
        <begin position="1"/>
        <end position="24"/>
    </location>
</feature>
<dbReference type="InterPro" id="IPR029045">
    <property type="entry name" value="ClpP/crotonase-like_dom_sf"/>
</dbReference>
<sequence>MKRLLKAIIVLLLNILLFSCTEQKLDQNAKIESFSKVWGFLKYYHPEVAKGNTDWDQEYITKIDILKQIQTKEELNEFYSKWINGLGEVPECTTCNDDIPDSLKVNLNLDWINNSALFNNEVKKQLDYIRANRNQGENYYVSTDPEIGNTLFPNEKRYAESSYPSENMRLLALARYWNIIDYFFPYKYKTDDNWEEVLPANIPHFIEAKDSVEYHLAVLKMVAKINDSHGYVLFDNYIVNQFWGNNYVPFLFHTYEDKVVVTDYLDENLCNNNDIQRGDIITGIDQQSMEDRINYIAEYYGGSNKNAVMRDMLPSIFNGKSDSLDITFERNGKQMNKRIKRYKLDSIAFNMDHDTATVKVLKEGIVYFNMDLLKEKEALSILKEHKDAKAMIFDVRNHSDGGAMYEIAKFLNPTKREFAKFTKPNLSYPGTYTVFQDAGCFCGTENEDYYKGKVILLCNAYTQSHAEYTLMALQTAPNVTLIGSQTAGTDGNISEIPLPGGITTLISGIGVFYPDGRETQRIGIVPDIEVYPTPEGLKANKDEILDKALESINQI</sequence>
<dbReference type="RefSeq" id="WP_169658025.1">
    <property type="nucleotide sequence ID" value="NZ_JABANE010000048.1"/>
</dbReference>
<dbReference type="InterPro" id="IPR036034">
    <property type="entry name" value="PDZ_sf"/>
</dbReference>
<dbReference type="SMART" id="SM00245">
    <property type="entry name" value="TSPc"/>
    <property type="match status" value="1"/>
</dbReference>
<organism evidence="3 4">
    <name type="scientific">Flammeovirga aprica JL-4</name>
    <dbReference type="NCBI Taxonomy" id="694437"/>
    <lineage>
        <taxon>Bacteria</taxon>
        <taxon>Pseudomonadati</taxon>
        <taxon>Bacteroidota</taxon>
        <taxon>Cytophagia</taxon>
        <taxon>Cytophagales</taxon>
        <taxon>Flammeovirgaceae</taxon>
        <taxon>Flammeovirga</taxon>
    </lineage>
</organism>
<feature type="domain" description="Tail specific protease" evidence="2">
    <location>
        <begin position="332"/>
        <end position="531"/>
    </location>
</feature>
<dbReference type="PANTHER" id="PTHR32060:SF30">
    <property type="entry name" value="CARBOXY-TERMINAL PROCESSING PROTEASE CTPA"/>
    <property type="match status" value="1"/>
</dbReference>
<accession>A0A7X9RW08</accession>
<dbReference type="PROSITE" id="PS51257">
    <property type="entry name" value="PROKAR_LIPOPROTEIN"/>
    <property type="match status" value="1"/>
</dbReference>
<protein>
    <recommendedName>
        <fullName evidence="2">Tail specific protease domain-containing protein</fullName>
    </recommendedName>
</protein>
<comment type="caution">
    <text evidence="3">The sequence shown here is derived from an EMBL/GenBank/DDBJ whole genome shotgun (WGS) entry which is preliminary data.</text>
</comment>
<evidence type="ECO:0000313" key="4">
    <source>
        <dbReference type="Proteomes" id="UP000576082"/>
    </source>
</evidence>
<keyword evidence="4" id="KW-1185">Reference proteome</keyword>
<feature type="chain" id="PRO_5031135481" description="Tail specific protease domain-containing protein" evidence="1">
    <location>
        <begin position="25"/>
        <end position="555"/>
    </location>
</feature>
<dbReference type="Pfam" id="PF03572">
    <property type="entry name" value="Peptidase_S41"/>
    <property type="match status" value="1"/>
</dbReference>
<dbReference type="CDD" id="cd07562">
    <property type="entry name" value="Peptidase_S41_TRI"/>
    <property type="match status" value="1"/>
</dbReference>
<keyword evidence="1" id="KW-0732">Signal</keyword>
<dbReference type="GO" id="GO:0006508">
    <property type="term" value="P:proteolysis"/>
    <property type="evidence" value="ECO:0007669"/>
    <property type="project" value="InterPro"/>
</dbReference>
<dbReference type="GO" id="GO:0007165">
    <property type="term" value="P:signal transduction"/>
    <property type="evidence" value="ECO:0007669"/>
    <property type="project" value="TreeGrafter"/>
</dbReference>
<dbReference type="GO" id="GO:0030288">
    <property type="term" value="C:outer membrane-bounded periplasmic space"/>
    <property type="evidence" value="ECO:0007669"/>
    <property type="project" value="TreeGrafter"/>
</dbReference>
<dbReference type="SUPFAM" id="SSF50156">
    <property type="entry name" value="PDZ domain-like"/>
    <property type="match status" value="1"/>
</dbReference>
<evidence type="ECO:0000259" key="2">
    <source>
        <dbReference type="SMART" id="SM00245"/>
    </source>
</evidence>
<name>A0A7X9RW08_9BACT</name>
<dbReference type="InterPro" id="IPR005151">
    <property type="entry name" value="Tail-specific_protease"/>
</dbReference>
<dbReference type="Proteomes" id="UP000576082">
    <property type="component" value="Unassembled WGS sequence"/>
</dbReference>
<dbReference type="EMBL" id="JABANE010000048">
    <property type="protein sequence ID" value="NME69767.1"/>
    <property type="molecule type" value="Genomic_DNA"/>
</dbReference>
<reference evidence="3 4" key="1">
    <citation type="submission" date="2020-04" db="EMBL/GenBank/DDBJ databases">
        <title>Flammeovirga sp. SR4, a novel species isolated from seawater.</title>
        <authorList>
            <person name="Wang X."/>
        </authorList>
    </citation>
    <scope>NUCLEOTIDE SEQUENCE [LARGE SCALE GENOMIC DNA]</scope>
    <source>
        <strain evidence="3 4">ATCC 23126</strain>
    </source>
</reference>